<gene>
    <name evidence="2" type="ORF">Q0812_10200</name>
</gene>
<feature type="transmembrane region" description="Helical" evidence="1">
    <location>
        <begin position="6"/>
        <end position="22"/>
    </location>
</feature>
<proteinExistence type="predicted"/>
<organism evidence="2 3">
    <name type="scientific">Peiella sedimenti</name>
    <dbReference type="NCBI Taxonomy" id="3061083"/>
    <lineage>
        <taxon>Bacteria</taxon>
        <taxon>Pseudomonadati</taxon>
        <taxon>Pseudomonadota</taxon>
        <taxon>Alphaproteobacteria</taxon>
        <taxon>Caulobacterales</taxon>
        <taxon>Caulobacteraceae</taxon>
        <taxon>Peiella</taxon>
    </lineage>
</organism>
<evidence type="ECO:0000313" key="2">
    <source>
        <dbReference type="EMBL" id="MDO1559796.1"/>
    </source>
</evidence>
<feature type="transmembrane region" description="Helical" evidence="1">
    <location>
        <begin position="34"/>
        <end position="56"/>
    </location>
</feature>
<reference evidence="2" key="1">
    <citation type="submission" date="2023-07" db="EMBL/GenBank/DDBJ databases">
        <title>Brevundimonas soil sp. nov., isolated from the soil of chemical plant.</title>
        <authorList>
            <person name="Wu N."/>
        </authorList>
    </citation>
    <scope>NUCLEOTIDE SEQUENCE</scope>
    <source>
        <strain evidence="2">XZ-24</strain>
    </source>
</reference>
<keyword evidence="1" id="KW-1133">Transmembrane helix</keyword>
<feature type="transmembrane region" description="Helical" evidence="1">
    <location>
        <begin position="85"/>
        <end position="106"/>
    </location>
</feature>
<dbReference type="EMBL" id="JAUKTR010000004">
    <property type="protein sequence ID" value="MDO1559796.1"/>
    <property type="molecule type" value="Genomic_DNA"/>
</dbReference>
<dbReference type="Proteomes" id="UP001169063">
    <property type="component" value="Unassembled WGS sequence"/>
</dbReference>
<dbReference type="RefSeq" id="WP_302110228.1">
    <property type="nucleotide sequence ID" value="NZ_JAUKTR010000004.1"/>
</dbReference>
<keyword evidence="3" id="KW-1185">Reference proteome</keyword>
<protein>
    <submittedName>
        <fullName evidence="2">Uncharacterized protein</fullName>
    </submittedName>
</protein>
<keyword evidence="1" id="KW-0472">Membrane</keyword>
<accession>A0ABT8SMK0</accession>
<name>A0ABT8SMK0_9CAUL</name>
<comment type="caution">
    <text evidence="2">The sequence shown here is derived from an EMBL/GenBank/DDBJ whole genome shotgun (WGS) entry which is preliminary data.</text>
</comment>
<evidence type="ECO:0000256" key="1">
    <source>
        <dbReference type="SAM" id="Phobius"/>
    </source>
</evidence>
<evidence type="ECO:0000313" key="3">
    <source>
        <dbReference type="Proteomes" id="UP001169063"/>
    </source>
</evidence>
<keyword evidence="1" id="KW-0812">Transmembrane</keyword>
<sequence>METYIVGFGVPLLTGMAWLAYAHPEAYAKVHGPLMILFGLAFFGAGGISVGIYMSLGELASRLDGDAYRMIAPWGGSVRSTLGKVMFGCGSLVFYSHLLAGLPLLLKKPSAA</sequence>